<evidence type="ECO:0000313" key="1">
    <source>
        <dbReference type="EMBL" id="KXB01387.1"/>
    </source>
</evidence>
<evidence type="ECO:0000313" key="2">
    <source>
        <dbReference type="Proteomes" id="UP000070344"/>
    </source>
</evidence>
<sequence length="86" mass="9751">MMVEFLIALVTGLYSTMKGAFNATQWIREMEEKYEVVQNPGDGIITACFYYSLVRSELSAKDRLKFFGKFSPGIAGFVILMCISYL</sequence>
<dbReference type="Proteomes" id="UP000070344">
    <property type="component" value="Unassembled WGS sequence"/>
</dbReference>
<proteinExistence type="predicted"/>
<dbReference type="EMBL" id="LHXV01000014">
    <property type="protein sequence ID" value="KXB01387.1"/>
    <property type="molecule type" value="Genomic_DNA"/>
</dbReference>
<gene>
    <name evidence="1" type="ORF">AKJ41_01695</name>
</gene>
<reference evidence="1 2" key="1">
    <citation type="journal article" date="2016" name="Sci. Rep.">
        <title>Metabolic traits of an uncultured archaeal lineage -MSBL1- from brine pools of the Red Sea.</title>
        <authorList>
            <person name="Mwirichia R."/>
            <person name="Alam I."/>
            <person name="Rashid M."/>
            <person name="Vinu M."/>
            <person name="Ba-Alawi W."/>
            <person name="Anthony Kamau A."/>
            <person name="Kamanda Ngugi D."/>
            <person name="Goker M."/>
            <person name="Klenk H.P."/>
            <person name="Bajic V."/>
            <person name="Stingl U."/>
        </authorList>
    </citation>
    <scope>NUCLEOTIDE SEQUENCE [LARGE SCALE GENOMIC DNA]</scope>
    <source>
        <strain evidence="1">SCGC-AAA259O05</strain>
    </source>
</reference>
<dbReference type="AlphaFoldDB" id="A0A133V4P5"/>
<accession>A0A133V4P5</accession>
<comment type="caution">
    <text evidence="1">The sequence shown here is derived from an EMBL/GenBank/DDBJ whole genome shotgun (WGS) entry which is preliminary data.</text>
</comment>
<keyword evidence="2" id="KW-1185">Reference proteome</keyword>
<organism evidence="1 2">
    <name type="scientific">candidate division MSBL1 archaeon SCGC-AAA259O05</name>
    <dbReference type="NCBI Taxonomy" id="1698271"/>
    <lineage>
        <taxon>Archaea</taxon>
        <taxon>Methanobacteriati</taxon>
        <taxon>Methanobacteriota</taxon>
        <taxon>candidate division MSBL1</taxon>
    </lineage>
</organism>
<name>A0A133V4P5_9EURY</name>
<protein>
    <submittedName>
        <fullName evidence="1">Uncharacterized protein</fullName>
    </submittedName>
</protein>